<name>A0A251Q9T1_PRUPE</name>
<evidence type="ECO:0000313" key="2">
    <source>
        <dbReference type="Proteomes" id="UP000006882"/>
    </source>
</evidence>
<reference evidence="1 2" key="1">
    <citation type="journal article" date="2013" name="Nat. Genet.">
        <title>The high-quality draft genome of peach (Prunus persica) identifies unique patterns of genetic diversity, domestication and genome evolution.</title>
        <authorList>
            <consortium name="International Peach Genome Initiative"/>
            <person name="Verde I."/>
            <person name="Abbott A.G."/>
            <person name="Scalabrin S."/>
            <person name="Jung S."/>
            <person name="Shu S."/>
            <person name="Marroni F."/>
            <person name="Zhebentyayeva T."/>
            <person name="Dettori M.T."/>
            <person name="Grimwood J."/>
            <person name="Cattonaro F."/>
            <person name="Zuccolo A."/>
            <person name="Rossini L."/>
            <person name="Jenkins J."/>
            <person name="Vendramin E."/>
            <person name="Meisel L.A."/>
            <person name="Decroocq V."/>
            <person name="Sosinski B."/>
            <person name="Prochnik S."/>
            <person name="Mitros T."/>
            <person name="Policriti A."/>
            <person name="Cipriani G."/>
            <person name="Dondini L."/>
            <person name="Ficklin S."/>
            <person name="Goodstein D.M."/>
            <person name="Xuan P."/>
            <person name="Del Fabbro C."/>
            <person name="Aramini V."/>
            <person name="Copetti D."/>
            <person name="Gonzalez S."/>
            <person name="Horner D.S."/>
            <person name="Falchi R."/>
            <person name="Lucas S."/>
            <person name="Mica E."/>
            <person name="Maldonado J."/>
            <person name="Lazzari B."/>
            <person name="Bielenberg D."/>
            <person name="Pirona R."/>
            <person name="Miculan M."/>
            <person name="Barakat A."/>
            <person name="Testolin R."/>
            <person name="Stella A."/>
            <person name="Tartarini S."/>
            <person name="Tonutti P."/>
            <person name="Arus P."/>
            <person name="Orellana A."/>
            <person name="Wells C."/>
            <person name="Main D."/>
            <person name="Vizzotto G."/>
            <person name="Silva H."/>
            <person name="Salamini F."/>
            <person name="Schmutz J."/>
            <person name="Morgante M."/>
            <person name="Rokhsar D.S."/>
        </authorList>
    </citation>
    <scope>NUCLEOTIDE SEQUENCE [LARGE SCALE GENOMIC DNA]</scope>
    <source>
        <strain evidence="2">cv. Nemared</strain>
    </source>
</reference>
<dbReference type="Gramene" id="ONI20533">
    <property type="protein sequence ID" value="ONI20533"/>
    <property type="gene ID" value="PRUPE_2G021400"/>
</dbReference>
<dbReference type="PANTHER" id="PTHR47592:SF27">
    <property type="entry name" value="OS08G0421700 PROTEIN"/>
    <property type="match status" value="1"/>
</dbReference>
<proteinExistence type="predicted"/>
<evidence type="ECO:0000313" key="1">
    <source>
        <dbReference type="EMBL" id="ONI20533.1"/>
    </source>
</evidence>
<gene>
    <name evidence="1" type="ORF">PRUPE_2G021400</name>
</gene>
<sequence length="76" mass="8959">MCGYILNRLDDTLYDVYAAFKTAREVWESLEKKYKNKDAGSKKFGVDRFLVFKMVESKPVVKQVEDLWKIIHEILA</sequence>
<protein>
    <submittedName>
        <fullName evidence="1">Uncharacterized protein</fullName>
    </submittedName>
</protein>
<keyword evidence="2" id="KW-1185">Reference proteome</keyword>
<dbReference type="PANTHER" id="PTHR47592">
    <property type="entry name" value="PBF68 PROTEIN"/>
    <property type="match status" value="1"/>
</dbReference>
<dbReference type="Pfam" id="PF14223">
    <property type="entry name" value="Retrotran_gag_2"/>
    <property type="match status" value="1"/>
</dbReference>
<accession>A0A251Q9T1</accession>
<dbReference type="Proteomes" id="UP000006882">
    <property type="component" value="Chromosome G2"/>
</dbReference>
<dbReference type="AlphaFoldDB" id="A0A251Q9T1"/>
<dbReference type="EMBL" id="CM007652">
    <property type="protein sequence ID" value="ONI20533.1"/>
    <property type="molecule type" value="Genomic_DNA"/>
</dbReference>
<organism evidence="1 2">
    <name type="scientific">Prunus persica</name>
    <name type="common">Peach</name>
    <name type="synonym">Amygdalus persica</name>
    <dbReference type="NCBI Taxonomy" id="3760"/>
    <lineage>
        <taxon>Eukaryota</taxon>
        <taxon>Viridiplantae</taxon>
        <taxon>Streptophyta</taxon>
        <taxon>Embryophyta</taxon>
        <taxon>Tracheophyta</taxon>
        <taxon>Spermatophyta</taxon>
        <taxon>Magnoliopsida</taxon>
        <taxon>eudicotyledons</taxon>
        <taxon>Gunneridae</taxon>
        <taxon>Pentapetalae</taxon>
        <taxon>rosids</taxon>
        <taxon>fabids</taxon>
        <taxon>Rosales</taxon>
        <taxon>Rosaceae</taxon>
        <taxon>Amygdaloideae</taxon>
        <taxon>Amygdaleae</taxon>
        <taxon>Prunus</taxon>
    </lineage>
</organism>